<comment type="caution">
    <text evidence="1">The sequence shown here is derived from an EMBL/GenBank/DDBJ whole genome shotgun (WGS) entry which is preliminary data.</text>
</comment>
<evidence type="ECO:0000313" key="1">
    <source>
        <dbReference type="EMBL" id="PSN86733.1"/>
    </source>
</evidence>
<name>A0A2R6AK59_9ARCH</name>
<dbReference type="SUPFAM" id="SSF55282">
    <property type="entry name" value="RL5-like"/>
    <property type="match status" value="1"/>
</dbReference>
<evidence type="ECO:0000313" key="2">
    <source>
        <dbReference type="Proteomes" id="UP000240569"/>
    </source>
</evidence>
<dbReference type="Pfam" id="PF01877">
    <property type="entry name" value="RNA_binding"/>
    <property type="match status" value="1"/>
</dbReference>
<dbReference type="AlphaFoldDB" id="A0A2R6AK59"/>
<gene>
    <name evidence="1" type="ORF">B9Q02_00755</name>
</gene>
<reference evidence="1 2" key="1">
    <citation type="submission" date="2017-04" db="EMBL/GenBank/DDBJ databases">
        <title>Novel microbial lineages endemic to geothermal iron-oxide mats fill important gaps in the evolutionary history of Archaea.</title>
        <authorList>
            <person name="Jay Z.J."/>
            <person name="Beam J.P."/>
            <person name="Dlakic M."/>
            <person name="Rusch D.B."/>
            <person name="Kozubal M.A."/>
            <person name="Inskeep W.P."/>
        </authorList>
    </citation>
    <scope>NUCLEOTIDE SEQUENCE [LARGE SCALE GENOMIC DNA]</scope>
    <source>
        <strain evidence="1">BE_D</strain>
    </source>
</reference>
<evidence type="ECO:0008006" key="3">
    <source>
        <dbReference type="Google" id="ProtNLM"/>
    </source>
</evidence>
<dbReference type="PANTHER" id="PTHR38816">
    <property type="entry name" value="EXOSOME SUBUNIT, DUF54 FAMILY-RELATED"/>
    <property type="match status" value="1"/>
</dbReference>
<organism evidence="1 2">
    <name type="scientific">Candidatus Marsarchaeota G1 archaeon BE_D</name>
    <dbReference type="NCBI Taxonomy" id="1978156"/>
    <lineage>
        <taxon>Archaea</taxon>
        <taxon>Candidatus Marsarchaeota</taxon>
        <taxon>Candidatus Marsarchaeota group 1</taxon>
    </lineage>
</organism>
<proteinExistence type="predicted"/>
<dbReference type="Proteomes" id="UP000240569">
    <property type="component" value="Unassembled WGS sequence"/>
</dbReference>
<dbReference type="Gene3D" id="3.30.1440.10">
    <property type="match status" value="1"/>
</dbReference>
<protein>
    <recommendedName>
        <fullName evidence="3">Exosome protein</fullName>
    </recommendedName>
</protein>
<sequence>MIRVSQYEVSAICHSTESEAKVYECLKSFVPSDLQLVAITQVLRGHYGNVIKVMKIALKGDKAAKSAQLLIASMNPHDLDYLLSTLENRTEGSRIFLKFSKFKAFYGQKELVDRGDAIKVILSFSGYFKGLPPKSILSKVGLIPN</sequence>
<dbReference type="EMBL" id="NEXD01000002">
    <property type="protein sequence ID" value="PSN86733.1"/>
    <property type="molecule type" value="Genomic_DNA"/>
</dbReference>
<dbReference type="InterPro" id="IPR002739">
    <property type="entry name" value="PAB1135-like"/>
</dbReference>
<dbReference type="InterPro" id="IPR022803">
    <property type="entry name" value="Ribosomal_uL5_dom_sf"/>
</dbReference>
<dbReference type="PANTHER" id="PTHR38816:SF1">
    <property type="entry name" value="EXOSOME SUBUNIT"/>
    <property type="match status" value="1"/>
</dbReference>
<accession>A0A2R6AK59</accession>